<evidence type="ECO:0000256" key="4">
    <source>
        <dbReference type="ARBA" id="ARBA00010561"/>
    </source>
</evidence>
<comment type="function">
    <text evidence="14 19">Joins adenosylcobinamide-GDP and alpha-ribazole to generate adenosylcobalamin (Ado-cobalamin). Also synthesizes adenosylcobalamin 5'-phosphate from adenosylcobinamide-GDP and alpha-ribazole 5'-phosphate.</text>
</comment>
<accession>A0A1I6HKW4</accession>
<proteinExistence type="inferred from homology"/>
<evidence type="ECO:0000256" key="17">
    <source>
        <dbReference type="ARBA" id="ARBA00048623"/>
    </source>
</evidence>
<dbReference type="GO" id="GO:0008818">
    <property type="term" value="F:cobalamin 5'-phosphate synthase activity"/>
    <property type="evidence" value="ECO:0007669"/>
    <property type="project" value="UniProtKB-UniRule"/>
</dbReference>
<comment type="subcellular location">
    <subcellularLocation>
        <location evidence="2 19">Cell membrane</location>
        <topology evidence="2 19">Multi-pass membrane protein</topology>
    </subcellularLocation>
</comment>
<evidence type="ECO:0000256" key="11">
    <source>
        <dbReference type="ARBA" id="ARBA00022842"/>
    </source>
</evidence>
<comment type="pathway">
    <text evidence="3 19">Cofactor biosynthesis; adenosylcobalamin biosynthesis; adenosylcobalamin from cob(II)yrinate a,c-diamide: step 7/7.</text>
</comment>
<dbReference type="STRING" id="670154.SAMN04488002_3120"/>
<dbReference type="AlphaFoldDB" id="A0A1I6HKW4"/>
<comment type="catalytic activity">
    <reaction evidence="17 19">
        <text>alpha-ribazole + adenosylcob(III)inamide-GDP = adenosylcob(III)alamin + GMP + H(+)</text>
        <dbReference type="Rhea" id="RHEA:16049"/>
        <dbReference type="ChEBI" id="CHEBI:10329"/>
        <dbReference type="ChEBI" id="CHEBI:15378"/>
        <dbReference type="ChEBI" id="CHEBI:18408"/>
        <dbReference type="ChEBI" id="CHEBI:58115"/>
        <dbReference type="ChEBI" id="CHEBI:60487"/>
        <dbReference type="EC" id="2.7.8.26"/>
    </reaction>
</comment>
<dbReference type="PANTHER" id="PTHR34148">
    <property type="entry name" value="ADENOSYLCOBINAMIDE-GDP RIBAZOLETRANSFERASE"/>
    <property type="match status" value="1"/>
</dbReference>
<dbReference type="EMBL" id="FOYO01000001">
    <property type="protein sequence ID" value="SFR55075.1"/>
    <property type="molecule type" value="Genomic_DNA"/>
</dbReference>
<evidence type="ECO:0000256" key="12">
    <source>
        <dbReference type="ARBA" id="ARBA00022989"/>
    </source>
</evidence>
<evidence type="ECO:0000313" key="20">
    <source>
        <dbReference type="EMBL" id="SFR55075.1"/>
    </source>
</evidence>
<evidence type="ECO:0000256" key="2">
    <source>
        <dbReference type="ARBA" id="ARBA00004651"/>
    </source>
</evidence>
<gene>
    <name evidence="19" type="primary">cobS</name>
    <name evidence="20" type="ORF">SAMN04488002_3120</name>
</gene>
<evidence type="ECO:0000256" key="9">
    <source>
        <dbReference type="ARBA" id="ARBA00022679"/>
    </source>
</evidence>
<sequence>MDNSDTSPLKREDIWVALGLLTRLPLPARHWDANRPAALAAWAYPLVGFLLGLLAAVLGWLLLALGLPVDMTAAAILLSLTMLTGAMHEDGLADTADGLWGGTTPERRLEIMKDSHIGAYGTIALISGFALRWSALSALMSAGYLWSPLLIAAMASRAAMASLMGALPNARSTGLSKLTGRPGKDAPRIAAGIATLATLLAFGLAGLWPLLFAAAALIVCRTIAQKKIGGQTGDILGATQQITEIAVLGAICALVL</sequence>
<comment type="cofactor">
    <cofactor evidence="1 19">
        <name>Mg(2+)</name>
        <dbReference type="ChEBI" id="CHEBI:18420"/>
    </cofactor>
</comment>
<reference evidence="21" key="1">
    <citation type="submission" date="2016-10" db="EMBL/GenBank/DDBJ databases">
        <authorList>
            <person name="Varghese N."/>
            <person name="Submissions S."/>
        </authorList>
    </citation>
    <scope>NUCLEOTIDE SEQUENCE [LARGE SCALE GENOMIC DNA]</scope>
    <source>
        <strain evidence="21">DSM 26921</strain>
    </source>
</reference>
<dbReference type="UniPathway" id="UPA00148">
    <property type="reaction ID" value="UER00238"/>
</dbReference>
<keyword evidence="13 19" id="KW-0472">Membrane</keyword>
<keyword evidence="12 19" id="KW-1133">Transmembrane helix</keyword>
<dbReference type="HAMAP" id="MF_00719">
    <property type="entry name" value="CobS"/>
    <property type="match status" value="1"/>
</dbReference>
<feature type="transmembrane region" description="Helical" evidence="19">
    <location>
        <begin position="189"/>
        <end position="219"/>
    </location>
</feature>
<feature type="transmembrane region" description="Helical" evidence="19">
    <location>
        <begin position="42"/>
        <end position="63"/>
    </location>
</feature>
<dbReference type="Proteomes" id="UP000199658">
    <property type="component" value="Unassembled WGS sequence"/>
</dbReference>
<comment type="similarity">
    <text evidence="4 19">Belongs to the CobS family.</text>
</comment>
<evidence type="ECO:0000256" key="1">
    <source>
        <dbReference type="ARBA" id="ARBA00001946"/>
    </source>
</evidence>
<evidence type="ECO:0000256" key="16">
    <source>
        <dbReference type="ARBA" id="ARBA00032853"/>
    </source>
</evidence>
<dbReference type="RefSeq" id="WP_090218617.1">
    <property type="nucleotide sequence ID" value="NZ_FOYO01000001.1"/>
</dbReference>
<evidence type="ECO:0000256" key="7">
    <source>
        <dbReference type="ARBA" id="ARBA00022475"/>
    </source>
</evidence>
<dbReference type="OrthoDB" id="9794626at2"/>
<dbReference type="NCBIfam" id="TIGR00317">
    <property type="entry name" value="cobS"/>
    <property type="match status" value="1"/>
</dbReference>
<keyword evidence="21" id="KW-1185">Reference proteome</keyword>
<evidence type="ECO:0000313" key="21">
    <source>
        <dbReference type="Proteomes" id="UP000199658"/>
    </source>
</evidence>
<evidence type="ECO:0000256" key="13">
    <source>
        <dbReference type="ARBA" id="ARBA00023136"/>
    </source>
</evidence>
<evidence type="ECO:0000256" key="18">
    <source>
        <dbReference type="ARBA" id="ARBA00049504"/>
    </source>
</evidence>
<dbReference type="GO" id="GO:0051073">
    <property type="term" value="F:adenosylcobinamide-GDP ribazoletransferase activity"/>
    <property type="evidence" value="ECO:0007669"/>
    <property type="project" value="UniProtKB-UniRule"/>
</dbReference>
<evidence type="ECO:0000256" key="10">
    <source>
        <dbReference type="ARBA" id="ARBA00022692"/>
    </source>
</evidence>
<feature type="transmembrane region" description="Helical" evidence="19">
    <location>
        <begin position="145"/>
        <end position="168"/>
    </location>
</feature>
<comment type="catalytic activity">
    <reaction evidence="18 19">
        <text>alpha-ribazole 5'-phosphate + adenosylcob(III)inamide-GDP = adenosylcob(III)alamin 5'-phosphate + GMP + H(+)</text>
        <dbReference type="Rhea" id="RHEA:23560"/>
        <dbReference type="ChEBI" id="CHEBI:15378"/>
        <dbReference type="ChEBI" id="CHEBI:57918"/>
        <dbReference type="ChEBI" id="CHEBI:58115"/>
        <dbReference type="ChEBI" id="CHEBI:60487"/>
        <dbReference type="ChEBI" id="CHEBI:60493"/>
        <dbReference type="EC" id="2.7.8.26"/>
    </reaction>
</comment>
<dbReference type="PANTHER" id="PTHR34148:SF1">
    <property type="entry name" value="ADENOSYLCOBINAMIDE-GDP RIBAZOLETRANSFERASE"/>
    <property type="match status" value="1"/>
</dbReference>
<keyword evidence="11 19" id="KW-0460">Magnesium</keyword>
<name>A0A1I6HKW4_9RHOB</name>
<keyword evidence="7 19" id="KW-1003">Cell membrane</keyword>
<evidence type="ECO:0000256" key="3">
    <source>
        <dbReference type="ARBA" id="ARBA00004663"/>
    </source>
</evidence>
<evidence type="ECO:0000256" key="14">
    <source>
        <dbReference type="ARBA" id="ARBA00025228"/>
    </source>
</evidence>
<feature type="transmembrane region" description="Helical" evidence="19">
    <location>
        <begin position="117"/>
        <end position="139"/>
    </location>
</feature>
<evidence type="ECO:0000256" key="15">
    <source>
        <dbReference type="ARBA" id="ARBA00032605"/>
    </source>
</evidence>
<keyword evidence="9 19" id="KW-0808">Transferase</keyword>
<evidence type="ECO:0000256" key="5">
    <source>
        <dbReference type="ARBA" id="ARBA00013200"/>
    </source>
</evidence>
<evidence type="ECO:0000256" key="6">
    <source>
        <dbReference type="ARBA" id="ARBA00015850"/>
    </source>
</evidence>
<keyword evidence="10 19" id="KW-0812">Transmembrane</keyword>
<protein>
    <recommendedName>
        <fullName evidence="6 19">Adenosylcobinamide-GDP ribazoletransferase</fullName>
        <ecNumber evidence="5 19">2.7.8.26</ecNumber>
    </recommendedName>
    <alternativeName>
        <fullName evidence="16 19">Cobalamin synthase</fullName>
    </alternativeName>
    <alternativeName>
        <fullName evidence="15 19">Cobalamin-5'-phosphate synthase</fullName>
    </alternativeName>
</protein>
<dbReference type="InterPro" id="IPR003805">
    <property type="entry name" value="CobS"/>
</dbReference>
<evidence type="ECO:0000256" key="19">
    <source>
        <dbReference type="HAMAP-Rule" id="MF_00719"/>
    </source>
</evidence>
<dbReference type="EC" id="2.7.8.26" evidence="5 19"/>
<evidence type="ECO:0000256" key="8">
    <source>
        <dbReference type="ARBA" id="ARBA00022573"/>
    </source>
</evidence>
<dbReference type="GO" id="GO:0009236">
    <property type="term" value="P:cobalamin biosynthetic process"/>
    <property type="evidence" value="ECO:0007669"/>
    <property type="project" value="UniProtKB-UniRule"/>
</dbReference>
<keyword evidence="8 19" id="KW-0169">Cobalamin biosynthesis</keyword>
<dbReference type="Pfam" id="PF02654">
    <property type="entry name" value="CobS"/>
    <property type="match status" value="1"/>
</dbReference>
<organism evidence="20 21">
    <name type="scientific">Litoreibacter janthinus</name>
    <dbReference type="NCBI Taxonomy" id="670154"/>
    <lineage>
        <taxon>Bacteria</taxon>
        <taxon>Pseudomonadati</taxon>
        <taxon>Pseudomonadota</taxon>
        <taxon>Alphaproteobacteria</taxon>
        <taxon>Rhodobacterales</taxon>
        <taxon>Roseobacteraceae</taxon>
        <taxon>Litoreibacter</taxon>
    </lineage>
</organism>
<dbReference type="GO" id="GO:0005886">
    <property type="term" value="C:plasma membrane"/>
    <property type="evidence" value="ECO:0007669"/>
    <property type="project" value="UniProtKB-SubCell"/>
</dbReference>